<feature type="chain" id="PRO_5012253203" evidence="2">
    <location>
        <begin position="24"/>
        <end position="85"/>
    </location>
</feature>
<sequence precursor="true">MNPFKTRPQAIAFMCVSASVVLACLASIVVADVFMPDNLAGQKGVATFYRCFTPMIVVWSVLGVWAYLSMPERASQKSPATSAGV</sequence>
<keyword evidence="1" id="KW-0812">Transmembrane</keyword>
<protein>
    <submittedName>
        <fullName evidence="3">Uncharacterized protein</fullName>
    </submittedName>
</protein>
<dbReference type="Proteomes" id="UP000187735">
    <property type="component" value="Chromosome"/>
</dbReference>
<evidence type="ECO:0000313" key="3">
    <source>
        <dbReference type="EMBL" id="APZ96826.1"/>
    </source>
</evidence>
<evidence type="ECO:0000313" key="4">
    <source>
        <dbReference type="Proteomes" id="UP000187735"/>
    </source>
</evidence>
<feature type="signal peptide" evidence="2">
    <location>
        <begin position="1"/>
        <end position="23"/>
    </location>
</feature>
<evidence type="ECO:0000256" key="2">
    <source>
        <dbReference type="SAM" id="SignalP"/>
    </source>
</evidence>
<dbReference type="OrthoDB" id="282941at2"/>
<dbReference type="EMBL" id="CP017641">
    <property type="protein sequence ID" value="APZ96826.1"/>
    <property type="molecule type" value="Genomic_DNA"/>
</dbReference>
<keyword evidence="2" id="KW-0732">Signal</keyword>
<proteinExistence type="predicted"/>
<dbReference type="RefSeq" id="WP_077027800.1">
    <property type="nucleotide sequence ID" value="NZ_CP017641.1"/>
</dbReference>
<keyword evidence="1" id="KW-1133">Transmembrane helix</keyword>
<reference evidence="3 4" key="1">
    <citation type="journal article" date="2016" name="Front. Microbiol.">
        <title>Fuerstia marisgermanicae gen. nov., sp. nov., an Unusual Member of the Phylum Planctomycetes from the German Wadden Sea.</title>
        <authorList>
            <person name="Kohn T."/>
            <person name="Heuer A."/>
            <person name="Jogler M."/>
            <person name="Vollmers J."/>
            <person name="Boedeker C."/>
            <person name="Bunk B."/>
            <person name="Rast P."/>
            <person name="Borchert D."/>
            <person name="Glockner I."/>
            <person name="Freese H.M."/>
            <person name="Klenk H.P."/>
            <person name="Overmann J."/>
            <person name="Kaster A.K."/>
            <person name="Rohde M."/>
            <person name="Wiegand S."/>
            <person name="Jogler C."/>
        </authorList>
    </citation>
    <scope>NUCLEOTIDE SEQUENCE [LARGE SCALE GENOMIC DNA]</scope>
    <source>
        <strain evidence="3 4">NH11</strain>
    </source>
</reference>
<gene>
    <name evidence="3" type="ORF">Fuma_06500</name>
</gene>
<accession>A0A1P8WRY8</accession>
<dbReference type="AlphaFoldDB" id="A0A1P8WRY8"/>
<dbReference type="PROSITE" id="PS51257">
    <property type="entry name" value="PROKAR_LIPOPROTEIN"/>
    <property type="match status" value="1"/>
</dbReference>
<feature type="transmembrane region" description="Helical" evidence="1">
    <location>
        <begin position="47"/>
        <end position="68"/>
    </location>
</feature>
<evidence type="ECO:0000256" key="1">
    <source>
        <dbReference type="SAM" id="Phobius"/>
    </source>
</evidence>
<keyword evidence="1" id="KW-0472">Membrane</keyword>
<name>A0A1P8WRY8_9PLAN</name>
<organism evidence="3 4">
    <name type="scientific">Fuerstiella marisgermanici</name>
    <dbReference type="NCBI Taxonomy" id="1891926"/>
    <lineage>
        <taxon>Bacteria</taxon>
        <taxon>Pseudomonadati</taxon>
        <taxon>Planctomycetota</taxon>
        <taxon>Planctomycetia</taxon>
        <taxon>Planctomycetales</taxon>
        <taxon>Planctomycetaceae</taxon>
        <taxon>Fuerstiella</taxon>
    </lineage>
</organism>
<keyword evidence="4" id="KW-1185">Reference proteome</keyword>
<dbReference type="KEGG" id="fmr:Fuma_06500"/>